<organism evidence="2 3">
    <name type="scientific">Planomicrobium okeanokoites</name>
    <name type="common">Planococcus okeanokoites</name>
    <name type="synonym">Flavobacterium okeanokoites</name>
    <dbReference type="NCBI Taxonomy" id="244"/>
    <lineage>
        <taxon>Bacteria</taxon>
        <taxon>Bacillati</taxon>
        <taxon>Bacillota</taxon>
        <taxon>Bacilli</taxon>
        <taxon>Bacillales</taxon>
        <taxon>Caryophanaceae</taxon>
        <taxon>Planomicrobium</taxon>
    </lineage>
</organism>
<feature type="transmembrane region" description="Helical" evidence="1">
    <location>
        <begin position="69"/>
        <end position="88"/>
    </location>
</feature>
<evidence type="ECO:0008006" key="4">
    <source>
        <dbReference type="Google" id="ProtNLM"/>
    </source>
</evidence>
<accession>A0ABV7KL81</accession>
<keyword evidence="3" id="KW-1185">Reference proteome</keyword>
<keyword evidence="1" id="KW-1133">Transmembrane helix</keyword>
<feature type="transmembrane region" description="Helical" evidence="1">
    <location>
        <begin position="6"/>
        <end position="22"/>
    </location>
</feature>
<evidence type="ECO:0000313" key="3">
    <source>
        <dbReference type="Proteomes" id="UP001595625"/>
    </source>
</evidence>
<gene>
    <name evidence="2" type="ORF">ACFOEJ_03680</name>
</gene>
<feature type="transmembrane region" description="Helical" evidence="1">
    <location>
        <begin position="29"/>
        <end position="49"/>
    </location>
</feature>
<evidence type="ECO:0000256" key="1">
    <source>
        <dbReference type="SAM" id="Phobius"/>
    </source>
</evidence>
<keyword evidence="1" id="KW-0812">Transmembrane</keyword>
<dbReference type="EMBL" id="JBHRUJ010000004">
    <property type="protein sequence ID" value="MFC3210174.1"/>
    <property type="molecule type" value="Genomic_DNA"/>
</dbReference>
<reference evidence="3" key="1">
    <citation type="journal article" date="2019" name="Int. J. Syst. Evol. Microbiol.">
        <title>The Global Catalogue of Microorganisms (GCM) 10K type strain sequencing project: providing services to taxonomists for standard genome sequencing and annotation.</title>
        <authorList>
            <consortium name="The Broad Institute Genomics Platform"/>
            <consortium name="The Broad Institute Genome Sequencing Center for Infectious Disease"/>
            <person name="Wu L."/>
            <person name="Ma J."/>
        </authorList>
    </citation>
    <scope>NUCLEOTIDE SEQUENCE [LARGE SCALE GENOMIC DNA]</scope>
    <source>
        <strain evidence="3">CCM 320</strain>
    </source>
</reference>
<comment type="caution">
    <text evidence="2">The sequence shown here is derived from an EMBL/GenBank/DDBJ whole genome shotgun (WGS) entry which is preliminary data.</text>
</comment>
<dbReference type="RefSeq" id="WP_117313213.1">
    <property type="nucleotide sequence ID" value="NZ_JBHRUJ010000004.1"/>
</dbReference>
<keyword evidence="1" id="KW-0472">Membrane</keyword>
<proteinExistence type="predicted"/>
<protein>
    <recommendedName>
        <fullName evidence="4">MFS transporter</fullName>
    </recommendedName>
</protein>
<dbReference type="Proteomes" id="UP001595625">
    <property type="component" value="Unassembled WGS sequence"/>
</dbReference>
<name>A0ABV7KL81_PLAOK</name>
<sequence>MWFIFGVIAIIATFINLGLFAAGKDYRLAMAMGLSFTALTLAADYGMVADWIEAEDWSALMDVVPIMSAALWVLTSLSILLNITPILLELKNKKATT</sequence>
<evidence type="ECO:0000313" key="2">
    <source>
        <dbReference type="EMBL" id="MFC3210174.1"/>
    </source>
</evidence>